<dbReference type="GO" id="GO:0044874">
    <property type="term" value="P:lipoprotein localization to outer membrane"/>
    <property type="evidence" value="ECO:0007669"/>
    <property type="project" value="TreeGrafter"/>
</dbReference>
<accession>A0A344TRX9</accession>
<feature type="transmembrane region" description="Helical" evidence="7">
    <location>
        <begin position="273"/>
        <end position="296"/>
    </location>
</feature>
<dbReference type="PANTHER" id="PTHR30489:SF0">
    <property type="entry name" value="LIPOPROTEIN-RELEASING SYSTEM TRANSMEMBRANE PROTEIN LOLE"/>
    <property type="match status" value="1"/>
</dbReference>
<keyword evidence="4 7" id="KW-0812">Transmembrane</keyword>
<evidence type="ECO:0000256" key="1">
    <source>
        <dbReference type="ARBA" id="ARBA00004651"/>
    </source>
</evidence>
<dbReference type="Pfam" id="PF12704">
    <property type="entry name" value="MacB_PCD"/>
    <property type="match status" value="1"/>
</dbReference>
<dbReference type="InterPro" id="IPR051447">
    <property type="entry name" value="Lipoprotein-release_system"/>
</dbReference>
<evidence type="ECO:0000256" key="2">
    <source>
        <dbReference type="ARBA" id="ARBA00005236"/>
    </source>
</evidence>
<feature type="transmembrane region" description="Helical" evidence="7">
    <location>
        <begin position="26"/>
        <end position="48"/>
    </location>
</feature>
<feature type="domain" description="ABC3 transporter permease C-terminal" evidence="8">
    <location>
        <begin position="273"/>
        <end position="397"/>
    </location>
</feature>
<keyword evidence="5 7" id="KW-1133">Transmembrane helix</keyword>
<dbReference type="Pfam" id="PF02687">
    <property type="entry name" value="FtsX"/>
    <property type="match status" value="1"/>
</dbReference>
<evidence type="ECO:0000256" key="4">
    <source>
        <dbReference type="ARBA" id="ARBA00022692"/>
    </source>
</evidence>
<keyword evidence="3" id="KW-1003">Cell membrane</keyword>
<keyword evidence="6 7" id="KW-0472">Membrane</keyword>
<evidence type="ECO:0000313" key="11">
    <source>
        <dbReference type="Proteomes" id="UP000251993"/>
    </source>
</evidence>
<comment type="similarity">
    <text evidence="2">Belongs to the ABC-4 integral membrane protein family. LolC/E subfamily.</text>
</comment>
<gene>
    <name evidence="10" type="ORF">DR864_04145</name>
</gene>
<dbReference type="AlphaFoldDB" id="A0A344TRX9"/>
<evidence type="ECO:0000256" key="3">
    <source>
        <dbReference type="ARBA" id="ARBA00022475"/>
    </source>
</evidence>
<evidence type="ECO:0000256" key="6">
    <source>
        <dbReference type="ARBA" id="ARBA00023136"/>
    </source>
</evidence>
<dbReference type="Proteomes" id="UP000251993">
    <property type="component" value="Chromosome"/>
</dbReference>
<feature type="transmembrane region" description="Helical" evidence="7">
    <location>
        <begin position="317"/>
        <end position="345"/>
    </location>
</feature>
<dbReference type="RefSeq" id="WP_114070143.1">
    <property type="nucleotide sequence ID" value="NZ_CP030850.1"/>
</dbReference>
<organism evidence="10 11">
    <name type="scientific">Runella rosea</name>
    <dbReference type="NCBI Taxonomy" id="2259595"/>
    <lineage>
        <taxon>Bacteria</taxon>
        <taxon>Pseudomonadati</taxon>
        <taxon>Bacteroidota</taxon>
        <taxon>Cytophagia</taxon>
        <taxon>Cytophagales</taxon>
        <taxon>Spirosomataceae</taxon>
        <taxon>Runella</taxon>
    </lineage>
</organism>
<dbReference type="InterPro" id="IPR003838">
    <property type="entry name" value="ABC3_permease_C"/>
</dbReference>
<proteinExistence type="inferred from homology"/>
<comment type="subcellular location">
    <subcellularLocation>
        <location evidence="1">Cell membrane</location>
        <topology evidence="1">Multi-pass membrane protein</topology>
    </subcellularLocation>
</comment>
<feature type="transmembrane region" description="Helical" evidence="7">
    <location>
        <begin position="365"/>
        <end position="388"/>
    </location>
</feature>
<reference evidence="10 11" key="1">
    <citation type="submission" date="2018-07" db="EMBL/GenBank/DDBJ databases">
        <title>Genome sequencing of Runella.</title>
        <authorList>
            <person name="Baek M.-G."/>
            <person name="Yi H."/>
        </authorList>
    </citation>
    <scope>NUCLEOTIDE SEQUENCE [LARGE SCALE GENOMIC DNA]</scope>
    <source>
        <strain evidence="10 11">HYN0085</strain>
    </source>
</reference>
<keyword evidence="11" id="KW-1185">Reference proteome</keyword>
<dbReference type="EMBL" id="CP030850">
    <property type="protein sequence ID" value="AXE21400.1"/>
    <property type="molecule type" value="Genomic_DNA"/>
</dbReference>
<evidence type="ECO:0000256" key="7">
    <source>
        <dbReference type="SAM" id="Phobius"/>
    </source>
</evidence>
<feature type="domain" description="MacB-like periplasmic core" evidence="9">
    <location>
        <begin position="33"/>
        <end position="256"/>
    </location>
</feature>
<dbReference type="OrthoDB" id="1522670at2"/>
<protein>
    <submittedName>
        <fullName evidence="10">ABC transporter permease</fullName>
    </submittedName>
</protein>
<sequence>MNFPVFVARRIRQPQQATFSATVSRVGIASISLGVAVGIVALSVLFGFKDTIYQKVFLFGSHIQVSKLSLNQSFEESPILLHTPVYDQWQKIPGIRHRQAVAHKAGILKTPDELQGAVIKGVGRDYDWDLLKESLVEGRPIQFSDTSYAEEIILSRVIAQKLNLKVGDNVVMYFVQNPPRVRKLNIVGIYETNLEEFDNQLVLGDIGLVQRLNGWGPDSVGAYEYFVNDFDQLESSAKTLYGQLPADMRMERVTDRFRPLFEWLQLLDQNTSVLLVLVLFVTCFNIASVLLVMMMERTPMVGLLKTLGSPNAQIRRIFFFVGIQLSVKGLLIGNLIGIGLCWVQSRFKLIPLDATNYFMNTVPIVFDWKAILLLNAGIILLIALILLLPTMIISRIRPVQALVFKK</sequence>
<evidence type="ECO:0000259" key="9">
    <source>
        <dbReference type="Pfam" id="PF12704"/>
    </source>
</evidence>
<dbReference type="GO" id="GO:0098797">
    <property type="term" value="C:plasma membrane protein complex"/>
    <property type="evidence" value="ECO:0007669"/>
    <property type="project" value="TreeGrafter"/>
</dbReference>
<dbReference type="KEGG" id="run:DR864_04145"/>
<evidence type="ECO:0000313" key="10">
    <source>
        <dbReference type="EMBL" id="AXE21400.1"/>
    </source>
</evidence>
<name>A0A344TRX9_9BACT</name>
<dbReference type="InterPro" id="IPR025857">
    <property type="entry name" value="MacB_PCD"/>
</dbReference>
<dbReference type="PANTHER" id="PTHR30489">
    <property type="entry name" value="LIPOPROTEIN-RELEASING SYSTEM TRANSMEMBRANE PROTEIN LOLE"/>
    <property type="match status" value="1"/>
</dbReference>
<evidence type="ECO:0000256" key="5">
    <source>
        <dbReference type="ARBA" id="ARBA00022989"/>
    </source>
</evidence>
<evidence type="ECO:0000259" key="8">
    <source>
        <dbReference type="Pfam" id="PF02687"/>
    </source>
</evidence>